<reference evidence="6 7" key="1">
    <citation type="submission" date="2019-10" db="EMBL/GenBank/DDBJ databases">
        <authorList>
            <person name="Blom J."/>
        </authorList>
    </citation>
    <scope>NUCLEOTIDE SEQUENCE [LARGE SCALE GENOMIC DNA]</scope>
    <source>
        <strain evidence="6 7">ES3154-GLU</strain>
    </source>
</reference>
<protein>
    <submittedName>
        <fullName evidence="6">RNA binding S1 domain-containing protein</fullName>
    </submittedName>
</protein>
<dbReference type="GO" id="GO:0006412">
    <property type="term" value="P:translation"/>
    <property type="evidence" value="ECO:0007669"/>
    <property type="project" value="TreeGrafter"/>
</dbReference>
<feature type="domain" description="S1 motif" evidence="5">
    <location>
        <begin position="181"/>
        <end position="249"/>
    </location>
</feature>
<dbReference type="PROSITE" id="PS50126">
    <property type="entry name" value="S1"/>
    <property type="match status" value="5"/>
</dbReference>
<accession>A0A6I8M7P8</accession>
<evidence type="ECO:0000259" key="5">
    <source>
        <dbReference type="PROSITE" id="PS50126"/>
    </source>
</evidence>
<evidence type="ECO:0000256" key="4">
    <source>
        <dbReference type="ARBA" id="ARBA00025604"/>
    </source>
</evidence>
<dbReference type="PANTHER" id="PTHR10724">
    <property type="entry name" value="30S RIBOSOMAL PROTEIN S1"/>
    <property type="match status" value="1"/>
</dbReference>
<keyword evidence="3" id="KW-0687">Ribonucleoprotein</keyword>
<keyword evidence="7" id="KW-1185">Reference proteome</keyword>
<feature type="domain" description="S1 motif" evidence="5">
    <location>
        <begin position="437"/>
        <end position="498"/>
    </location>
</feature>
<dbReference type="EMBL" id="CABWIB010000001">
    <property type="protein sequence ID" value="VWL85940.1"/>
    <property type="molecule type" value="Genomic_DNA"/>
</dbReference>
<dbReference type="SUPFAM" id="SSF50249">
    <property type="entry name" value="Nucleic acid-binding proteins"/>
    <property type="match status" value="5"/>
</dbReference>
<comment type="similarity">
    <text evidence="1">Belongs to the bacterial ribosomal protein bS1 family.</text>
</comment>
<dbReference type="Proteomes" id="UP000419017">
    <property type="component" value="Unassembled WGS sequence"/>
</dbReference>
<evidence type="ECO:0000313" key="6">
    <source>
        <dbReference type="EMBL" id="VWL85940.1"/>
    </source>
</evidence>
<dbReference type="SMART" id="SM00316">
    <property type="entry name" value="S1"/>
    <property type="match status" value="6"/>
</dbReference>
<name>A0A6I8M7P8_9FUSO</name>
<dbReference type="GO" id="GO:0003735">
    <property type="term" value="F:structural constituent of ribosome"/>
    <property type="evidence" value="ECO:0007669"/>
    <property type="project" value="TreeGrafter"/>
</dbReference>
<dbReference type="PANTHER" id="PTHR10724:SF7">
    <property type="entry name" value="SMALL RIBOSOMAL SUBUNIT PROTEIN BS1C"/>
    <property type="match status" value="1"/>
</dbReference>
<feature type="domain" description="S1 motif" evidence="5">
    <location>
        <begin position="353"/>
        <end position="420"/>
    </location>
</feature>
<dbReference type="InterPro" id="IPR035104">
    <property type="entry name" value="Ribosomal_protein_S1-like"/>
</dbReference>
<dbReference type="GO" id="GO:0022627">
    <property type="term" value="C:cytosolic small ribosomal subunit"/>
    <property type="evidence" value="ECO:0007669"/>
    <property type="project" value="TreeGrafter"/>
</dbReference>
<evidence type="ECO:0000256" key="2">
    <source>
        <dbReference type="ARBA" id="ARBA00022980"/>
    </source>
</evidence>
<keyword evidence="2" id="KW-0689">Ribosomal protein</keyword>
<comment type="function">
    <text evidence="4">Binds mRNA; thus facilitating recognition of the initiation point. It is needed to translate mRNA with a short Shine-Dalgarno (SD) purine-rich sequence.</text>
</comment>
<organism evidence="6 7">
    <name type="scientific">Oceanivirga miroungae</name>
    <dbReference type="NCBI Taxonomy" id="1130046"/>
    <lineage>
        <taxon>Bacteria</taxon>
        <taxon>Fusobacteriati</taxon>
        <taxon>Fusobacteriota</taxon>
        <taxon>Fusobacteriia</taxon>
        <taxon>Fusobacteriales</taxon>
        <taxon>Leptotrichiaceae</taxon>
        <taxon>Oceanivirga</taxon>
    </lineage>
</organism>
<dbReference type="InterPro" id="IPR012340">
    <property type="entry name" value="NA-bd_OB-fold"/>
</dbReference>
<dbReference type="InterPro" id="IPR003029">
    <property type="entry name" value="S1_domain"/>
</dbReference>
<dbReference type="PRINTS" id="PR00681">
    <property type="entry name" value="RIBOSOMALS1"/>
</dbReference>
<dbReference type="InterPro" id="IPR050437">
    <property type="entry name" value="Ribos_protein_bS1-like"/>
</dbReference>
<sequence length="520" mass="59040">MKSKKGENKKMNDLKFEELLTEYQPSEHKSGSVIDDAIIVRVDQEYGYLDINGKLEGRVRAFEIEDKKIGDTISVQVMRPEEDFIIVSKIALDRLKELDKIAIEDVVEGTVTKKVKGGFTVKMGSNNAFLPFSLSGTRGNDIVSKTMEFVVKDKNRKGITLSRVDFLKKGTKEFLDKISVNDVLEGVVKEVLDFGLILDLGVLTGLVHISELSWEQVSDIKAIYKVGDKVKAKVIELNKEKSRIKLSIKQLTEDPWVKTRERYEVGQKLSGVIKEILDFGLVIDIDGTNDEGFMHISDVSYRKFFQLDRTFTVGDKIEFVVEAINDEKQRISLSAKKILDEKWENIDETVQEGDKNTAKIIFMQDYGMFVELENKLEAFVRKNEYAWLKEETPELHEGDEVDVVIIEVDKENRKIAASIKELVVSPWLEAHEKYAIGDFADVVVTNELENAYLAELTPRFKGLIPKREVSGELKLGDKVKVVVIDSNGQKGSIILSPKRVDEVEAKEDLDEMMEKYGVNN</sequence>
<gene>
    <name evidence="6" type="ORF">OMES3154_01233</name>
</gene>
<feature type="domain" description="S1 motif" evidence="5">
    <location>
        <begin position="31"/>
        <end position="95"/>
    </location>
</feature>
<evidence type="ECO:0000256" key="1">
    <source>
        <dbReference type="ARBA" id="ARBA00006767"/>
    </source>
</evidence>
<evidence type="ECO:0000256" key="3">
    <source>
        <dbReference type="ARBA" id="ARBA00023274"/>
    </source>
</evidence>
<feature type="domain" description="S1 motif" evidence="5">
    <location>
        <begin position="266"/>
        <end position="336"/>
    </location>
</feature>
<dbReference type="AlphaFoldDB" id="A0A6I8M7P8"/>
<dbReference type="Pfam" id="PF00575">
    <property type="entry name" value="S1"/>
    <property type="match status" value="3"/>
</dbReference>
<dbReference type="GO" id="GO:0003729">
    <property type="term" value="F:mRNA binding"/>
    <property type="evidence" value="ECO:0007669"/>
    <property type="project" value="TreeGrafter"/>
</dbReference>
<proteinExistence type="inferred from homology"/>
<evidence type="ECO:0000313" key="7">
    <source>
        <dbReference type="Proteomes" id="UP000419017"/>
    </source>
</evidence>
<dbReference type="Gene3D" id="2.40.50.140">
    <property type="entry name" value="Nucleic acid-binding proteins"/>
    <property type="match status" value="4"/>
</dbReference>
<dbReference type="FunFam" id="2.40.50.140:FF:000103">
    <property type="entry name" value="protein RRP5 homolog"/>
    <property type="match status" value="1"/>
</dbReference>